<dbReference type="GO" id="GO:0022857">
    <property type="term" value="F:transmembrane transporter activity"/>
    <property type="evidence" value="ECO:0007669"/>
    <property type="project" value="InterPro"/>
</dbReference>
<keyword evidence="2" id="KW-1003">Cell membrane</keyword>
<dbReference type="eggNOG" id="COG2814">
    <property type="taxonomic scope" value="Bacteria"/>
</dbReference>
<gene>
    <name evidence="8" type="ORF">HMPREF2130_01455</name>
</gene>
<dbReference type="Proteomes" id="UP000029629">
    <property type="component" value="Unassembled WGS sequence"/>
</dbReference>
<feature type="transmembrane region" description="Helical" evidence="6">
    <location>
        <begin position="251"/>
        <end position="269"/>
    </location>
</feature>
<dbReference type="InterPro" id="IPR050189">
    <property type="entry name" value="MFS_Efflux_Transporters"/>
</dbReference>
<feature type="domain" description="Major facilitator superfamily (MFS) profile" evidence="7">
    <location>
        <begin position="21"/>
        <end position="392"/>
    </location>
</feature>
<feature type="transmembrane region" description="Helical" evidence="6">
    <location>
        <begin position="369"/>
        <end position="387"/>
    </location>
</feature>
<keyword evidence="9" id="KW-1185">Reference proteome</keyword>
<evidence type="ECO:0000256" key="6">
    <source>
        <dbReference type="SAM" id="Phobius"/>
    </source>
</evidence>
<feature type="transmembrane region" description="Helical" evidence="6">
    <location>
        <begin position="305"/>
        <end position="324"/>
    </location>
</feature>
<feature type="transmembrane region" description="Helical" evidence="6">
    <location>
        <begin position="177"/>
        <end position="198"/>
    </location>
</feature>
<dbReference type="EMBL" id="JRNI01000006">
    <property type="protein sequence ID" value="KGF32162.1"/>
    <property type="molecule type" value="Genomic_DNA"/>
</dbReference>
<feature type="transmembrane region" description="Helical" evidence="6">
    <location>
        <begin position="345"/>
        <end position="363"/>
    </location>
</feature>
<dbReference type="InterPro" id="IPR020846">
    <property type="entry name" value="MFS_dom"/>
</dbReference>
<evidence type="ECO:0000313" key="8">
    <source>
        <dbReference type="EMBL" id="KGF32162.1"/>
    </source>
</evidence>
<feature type="transmembrane region" description="Helical" evidence="6">
    <location>
        <begin position="218"/>
        <end position="239"/>
    </location>
</feature>
<protein>
    <submittedName>
        <fullName evidence="8">MFS transporter</fullName>
    </submittedName>
</protein>
<evidence type="ECO:0000259" key="7">
    <source>
        <dbReference type="PROSITE" id="PS50850"/>
    </source>
</evidence>
<evidence type="ECO:0000313" key="9">
    <source>
        <dbReference type="Proteomes" id="UP000029629"/>
    </source>
</evidence>
<evidence type="ECO:0000256" key="1">
    <source>
        <dbReference type="ARBA" id="ARBA00004651"/>
    </source>
</evidence>
<feature type="transmembrane region" description="Helical" evidence="6">
    <location>
        <begin position="144"/>
        <end position="165"/>
    </location>
</feature>
<proteinExistence type="predicted"/>
<reference evidence="8 9" key="1">
    <citation type="submission" date="2014-07" db="EMBL/GenBank/DDBJ databases">
        <authorList>
            <person name="McCorrison J."/>
            <person name="Sanka R."/>
            <person name="Torralba M."/>
            <person name="Gillis M."/>
            <person name="Haft D.H."/>
            <person name="Methe B."/>
            <person name="Sutton G."/>
            <person name="Nelson K.E."/>
        </authorList>
    </citation>
    <scope>NUCLEOTIDE SEQUENCE [LARGE SCALE GENOMIC DNA]</scope>
    <source>
        <strain evidence="8 9">DNF00040</strain>
    </source>
</reference>
<dbReference type="PANTHER" id="PTHR43124">
    <property type="entry name" value="PURINE EFFLUX PUMP PBUE"/>
    <property type="match status" value="1"/>
</dbReference>
<dbReference type="InterPro" id="IPR011701">
    <property type="entry name" value="MFS"/>
</dbReference>
<dbReference type="InterPro" id="IPR036259">
    <property type="entry name" value="MFS_trans_sf"/>
</dbReference>
<evidence type="ECO:0000256" key="2">
    <source>
        <dbReference type="ARBA" id="ARBA00022475"/>
    </source>
</evidence>
<evidence type="ECO:0000256" key="4">
    <source>
        <dbReference type="ARBA" id="ARBA00022989"/>
    </source>
</evidence>
<dbReference type="OrthoDB" id="7002695at2"/>
<feature type="transmembrane region" description="Helical" evidence="6">
    <location>
        <begin position="281"/>
        <end position="299"/>
    </location>
</feature>
<dbReference type="PROSITE" id="PS50850">
    <property type="entry name" value="MFS"/>
    <property type="match status" value="1"/>
</dbReference>
<dbReference type="PANTHER" id="PTHR43124:SF3">
    <property type="entry name" value="CHLORAMPHENICOL EFFLUX PUMP RV0191"/>
    <property type="match status" value="1"/>
</dbReference>
<dbReference type="Pfam" id="PF07690">
    <property type="entry name" value="MFS_1"/>
    <property type="match status" value="1"/>
</dbReference>
<dbReference type="GO" id="GO:0005886">
    <property type="term" value="C:plasma membrane"/>
    <property type="evidence" value="ECO:0007669"/>
    <property type="project" value="UniProtKB-SubCell"/>
</dbReference>
<dbReference type="AlphaFoldDB" id="A0A096ANE8"/>
<evidence type="ECO:0000256" key="5">
    <source>
        <dbReference type="ARBA" id="ARBA00023136"/>
    </source>
</evidence>
<comment type="subcellular location">
    <subcellularLocation>
        <location evidence="1">Cell membrane</location>
        <topology evidence="1">Multi-pass membrane protein</topology>
    </subcellularLocation>
</comment>
<comment type="caution">
    <text evidence="8">The sequence shown here is derived from an EMBL/GenBank/DDBJ whole genome shotgun (WGS) entry which is preliminary data.</text>
</comment>
<dbReference type="RefSeq" id="WP_036557355.1">
    <property type="nucleotide sequence ID" value="NZ_JRNI01000006.1"/>
</dbReference>
<feature type="transmembrane region" description="Helical" evidence="6">
    <location>
        <begin position="87"/>
        <end position="106"/>
    </location>
</feature>
<dbReference type="Gene3D" id="1.20.1250.20">
    <property type="entry name" value="MFS general substrate transporter like domains"/>
    <property type="match status" value="1"/>
</dbReference>
<keyword evidence="5 6" id="KW-0472">Membrane</keyword>
<name>A0A096ANE8_9BURK</name>
<feature type="transmembrane region" description="Helical" evidence="6">
    <location>
        <begin position="61"/>
        <end position="80"/>
    </location>
</feature>
<dbReference type="SUPFAM" id="SSF103473">
    <property type="entry name" value="MFS general substrate transporter"/>
    <property type="match status" value="1"/>
</dbReference>
<accession>A0A096ANE8</accession>
<organism evidence="8 9">
    <name type="scientific">Oligella urethralis DNF00040</name>
    <dbReference type="NCBI Taxonomy" id="1401065"/>
    <lineage>
        <taxon>Bacteria</taxon>
        <taxon>Pseudomonadati</taxon>
        <taxon>Pseudomonadota</taxon>
        <taxon>Betaproteobacteria</taxon>
        <taxon>Burkholderiales</taxon>
        <taxon>Alcaligenaceae</taxon>
        <taxon>Oligella</taxon>
    </lineage>
</organism>
<feature type="transmembrane region" description="Helical" evidence="6">
    <location>
        <begin position="112"/>
        <end position="132"/>
    </location>
</feature>
<feature type="transmembrane region" description="Helical" evidence="6">
    <location>
        <begin position="14"/>
        <end position="34"/>
    </location>
</feature>
<evidence type="ECO:0000256" key="3">
    <source>
        <dbReference type="ARBA" id="ARBA00022692"/>
    </source>
</evidence>
<keyword evidence="4 6" id="KW-1133">Transmembrane helix</keyword>
<dbReference type="CDD" id="cd17324">
    <property type="entry name" value="MFS_NepI_like"/>
    <property type="match status" value="1"/>
</dbReference>
<keyword evidence="3 6" id="KW-0812">Transmembrane</keyword>
<sequence length="395" mass="42500">MSDLKRSVQAQEKLSIATLLMLVLMSSVTFIAILSEMMPAGVLDHISEGLAISVESAGQMIGLYALASAIVAVPLVTATMRFNRKPLLLWLLFGFALSNIVVGFSSSYLLTLAMRLIGGAMAGILWAMITAYGMKIVSSNHHGMAIAIIMAGTTLGVSFGMPLMTWIGTSWGWRIEFFALGALIVGIMVLAFFFLPSVPGEQVTQENNPLSLLKNKHVLNILLLTLLGVMAHYAVYTYITQLVDRVNVPGGIETALLLFGIGSFISIMLAMRFTDTSLRRFTSLMFLLGALGLGMLYFIAHYYLAAYIAFFLWGISFGPLVTMLQTAVASHSESAKAIATSVQSSMFNFSILLATSFGGFLLAHANIMAVVMLAVILLAAATMISFISKGTLGEQ</sequence>